<dbReference type="GeneID" id="89453474"/>
<dbReference type="KEGG" id="cat:CA2559_08611"/>
<dbReference type="STRING" id="216432.CA2559_08611"/>
<gene>
    <name evidence="2" type="ordered locus">CA2559_08611</name>
</gene>
<feature type="compositionally biased region" description="Acidic residues" evidence="1">
    <location>
        <begin position="187"/>
        <end position="204"/>
    </location>
</feature>
<dbReference type="InterPro" id="IPR028974">
    <property type="entry name" value="TSP_type-3_rpt"/>
</dbReference>
<keyword evidence="3" id="KW-1185">Reference proteome</keyword>
<evidence type="ECO:0000256" key="1">
    <source>
        <dbReference type="SAM" id="MobiDB-lite"/>
    </source>
</evidence>
<protein>
    <submittedName>
        <fullName evidence="2">Uncharacterized protein</fullName>
    </submittedName>
</protein>
<name>A3UBT0_CROAH</name>
<dbReference type="SUPFAM" id="SSF103647">
    <property type="entry name" value="TSP type-3 repeat"/>
    <property type="match status" value="1"/>
</dbReference>
<dbReference type="Proteomes" id="UP000002297">
    <property type="component" value="Chromosome"/>
</dbReference>
<dbReference type="InterPro" id="IPR018247">
    <property type="entry name" value="EF_Hand_1_Ca_BS"/>
</dbReference>
<organism evidence="2 3">
    <name type="scientific">Croceibacter atlanticus (strain ATCC BAA-628 / JCM 21780 / CIP 108009 / IAM 15332 / KCTC 12090 / HTCC2559)</name>
    <dbReference type="NCBI Taxonomy" id="216432"/>
    <lineage>
        <taxon>Bacteria</taxon>
        <taxon>Pseudomonadati</taxon>
        <taxon>Bacteroidota</taxon>
        <taxon>Flavobacteriia</taxon>
        <taxon>Flavobacteriales</taxon>
        <taxon>Flavobacteriaceae</taxon>
        <taxon>Croceibacter</taxon>
    </lineage>
</organism>
<dbReference type="OrthoDB" id="1159446at2"/>
<dbReference type="eggNOG" id="ENOG503161T">
    <property type="taxonomic scope" value="Bacteria"/>
</dbReference>
<reference evidence="2 3" key="1">
    <citation type="journal article" date="2010" name="J. Bacteriol.">
        <title>The complete genome sequence of Croceibacter atlanticus HTCC2559T.</title>
        <authorList>
            <person name="Oh H.M."/>
            <person name="Kang I."/>
            <person name="Ferriera S."/>
            <person name="Giovannoni S.J."/>
            <person name="Cho J.C."/>
        </authorList>
    </citation>
    <scope>NUCLEOTIDE SEQUENCE [LARGE SCALE GENOMIC DNA]</scope>
    <source>
        <strain evidence="3">ATCC BAA-628 / HTCC2559 / KCTC 12090</strain>
    </source>
</reference>
<dbReference type="PROSITE" id="PS00018">
    <property type="entry name" value="EF_HAND_1"/>
    <property type="match status" value="1"/>
</dbReference>
<dbReference type="EMBL" id="CP002046">
    <property type="protein sequence ID" value="EAP86081.1"/>
    <property type="molecule type" value="Genomic_DNA"/>
</dbReference>
<evidence type="ECO:0000313" key="2">
    <source>
        <dbReference type="EMBL" id="EAP86081.1"/>
    </source>
</evidence>
<accession>A3UBT0</accession>
<sequence length="296" mass="32506">MTRTLFLFLFIAVLASCDDGDIIVTSFDFEDADLSLCGEGTTKVLYKTNNDDIFESISLSFEDNDFTGEELGVITIDLNTSNQLVYRTFDNSITGSSYFCNEIPPTSPRVLQEFVSTNGGTATLTTTAIPDTEDEDGDGLTNDEENEDSQQDTDGDGILDYQDIDDDGDNVPTSAELGNTPDTMLLDTDEDGDPDYLDPDDDNDGIPTKNEDEDMDGNPRNDIGANSIARFKDVNETESFDVPEEVNIENTYTVVFRTLVRLTNLTFSGQDIQAIQGTYDLGILEVPDVEITIEGN</sequence>
<proteinExistence type="predicted"/>
<dbReference type="PROSITE" id="PS51257">
    <property type="entry name" value="PROKAR_LIPOPROTEIN"/>
    <property type="match status" value="1"/>
</dbReference>
<evidence type="ECO:0000313" key="3">
    <source>
        <dbReference type="Proteomes" id="UP000002297"/>
    </source>
</evidence>
<dbReference type="HOGENOM" id="CLU_884986_0_0_10"/>
<feature type="compositionally biased region" description="Polar residues" evidence="1">
    <location>
        <begin position="171"/>
        <end position="182"/>
    </location>
</feature>
<feature type="compositionally biased region" description="Acidic residues" evidence="1">
    <location>
        <begin position="131"/>
        <end position="169"/>
    </location>
</feature>
<feature type="region of interest" description="Disordered" evidence="1">
    <location>
        <begin position="121"/>
        <end position="220"/>
    </location>
</feature>
<dbReference type="AlphaFoldDB" id="A3UBT0"/>
<dbReference type="GO" id="GO:0005509">
    <property type="term" value="F:calcium ion binding"/>
    <property type="evidence" value="ECO:0007669"/>
    <property type="project" value="InterPro"/>
</dbReference>
<dbReference type="RefSeq" id="WP_013187467.1">
    <property type="nucleotide sequence ID" value="NC_014230.1"/>
</dbReference>